<comment type="caution">
    <text evidence="4">The sequence shown here is derived from an EMBL/GenBank/DDBJ whole genome shotgun (WGS) entry which is preliminary data.</text>
</comment>
<feature type="DNA-binding region" description="H-T-H motif" evidence="2">
    <location>
        <begin position="51"/>
        <end position="70"/>
    </location>
</feature>
<feature type="domain" description="HTH tetR-type" evidence="3">
    <location>
        <begin position="28"/>
        <end position="88"/>
    </location>
</feature>
<dbReference type="EMBL" id="RBZU01000003">
    <property type="protein sequence ID" value="RKP56598.1"/>
    <property type="molecule type" value="Genomic_DNA"/>
</dbReference>
<dbReference type="GO" id="GO:0003700">
    <property type="term" value="F:DNA-binding transcription factor activity"/>
    <property type="evidence" value="ECO:0007669"/>
    <property type="project" value="TreeGrafter"/>
</dbReference>
<dbReference type="OrthoDB" id="8799388at2"/>
<dbReference type="InterPro" id="IPR001647">
    <property type="entry name" value="HTH_TetR"/>
</dbReference>
<dbReference type="SUPFAM" id="SSF46689">
    <property type="entry name" value="Homeodomain-like"/>
    <property type="match status" value="1"/>
</dbReference>
<gene>
    <name evidence="4" type="ORF">D7S86_09545</name>
</gene>
<dbReference type="InterPro" id="IPR009057">
    <property type="entry name" value="Homeodomain-like_sf"/>
</dbReference>
<keyword evidence="5" id="KW-1185">Reference proteome</keyword>
<reference evidence="4 5" key="1">
    <citation type="submission" date="2018-10" db="EMBL/GenBank/DDBJ databases">
        <title>Robbsia sp. DHC34, isolated from soil.</title>
        <authorList>
            <person name="Gao Z.-H."/>
            <person name="Qiu L.-H."/>
        </authorList>
    </citation>
    <scope>NUCLEOTIDE SEQUENCE [LARGE SCALE GENOMIC DNA]</scope>
    <source>
        <strain evidence="4 5">DHC34</strain>
    </source>
</reference>
<name>A0A494Y3K9_9BURK</name>
<dbReference type="AlphaFoldDB" id="A0A494Y3K9"/>
<organism evidence="4 5">
    <name type="scientific">Pararobbsia silviterrae</name>
    <dbReference type="NCBI Taxonomy" id="1792498"/>
    <lineage>
        <taxon>Bacteria</taxon>
        <taxon>Pseudomonadati</taxon>
        <taxon>Pseudomonadota</taxon>
        <taxon>Betaproteobacteria</taxon>
        <taxon>Burkholderiales</taxon>
        <taxon>Burkholderiaceae</taxon>
        <taxon>Pararobbsia</taxon>
    </lineage>
</organism>
<dbReference type="Gene3D" id="1.10.357.10">
    <property type="entry name" value="Tetracycline Repressor, domain 2"/>
    <property type="match status" value="1"/>
</dbReference>
<protein>
    <submittedName>
        <fullName evidence="4">TetR/AcrR family transcriptional regulator</fullName>
    </submittedName>
</protein>
<evidence type="ECO:0000256" key="1">
    <source>
        <dbReference type="ARBA" id="ARBA00023125"/>
    </source>
</evidence>
<dbReference type="InterPro" id="IPR050109">
    <property type="entry name" value="HTH-type_TetR-like_transc_reg"/>
</dbReference>
<accession>A0A494Y3K9</accession>
<dbReference type="Pfam" id="PF00440">
    <property type="entry name" value="TetR_N"/>
    <property type="match status" value="1"/>
</dbReference>
<dbReference type="RefSeq" id="WP_121085751.1">
    <property type="nucleotide sequence ID" value="NZ_RBZU01000003.1"/>
</dbReference>
<evidence type="ECO:0000313" key="4">
    <source>
        <dbReference type="EMBL" id="RKP56598.1"/>
    </source>
</evidence>
<evidence type="ECO:0000313" key="5">
    <source>
        <dbReference type="Proteomes" id="UP000270342"/>
    </source>
</evidence>
<evidence type="ECO:0000259" key="3">
    <source>
        <dbReference type="PROSITE" id="PS50977"/>
    </source>
</evidence>
<proteinExistence type="predicted"/>
<dbReference type="PROSITE" id="PS50977">
    <property type="entry name" value="HTH_TETR_2"/>
    <property type="match status" value="1"/>
</dbReference>
<keyword evidence="1 2" id="KW-0238">DNA-binding</keyword>
<dbReference type="PANTHER" id="PTHR30055">
    <property type="entry name" value="HTH-TYPE TRANSCRIPTIONAL REGULATOR RUTR"/>
    <property type="match status" value="1"/>
</dbReference>
<dbReference type="GO" id="GO:0000976">
    <property type="term" value="F:transcription cis-regulatory region binding"/>
    <property type="evidence" value="ECO:0007669"/>
    <property type="project" value="TreeGrafter"/>
</dbReference>
<dbReference type="PANTHER" id="PTHR30055:SF211">
    <property type="entry name" value="TRANSCRIPTIONAL REGULATOR, TETR FAMILY"/>
    <property type="match status" value="1"/>
</dbReference>
<evidence type="ECO:0000256" key="2">
    <source>
        <dbReference type="PROSITE-ProRule" id="PRU00335"/>
    </source>
</evidence>
<sequence>MSKPSEPPLSIALGNQDGFVAPRYKSGQRSADALLEAGRALLTHVSYEGLSVSELCKHANLTTGAFYRRFEGKEAYFLALQRLALDDGMRTQRALTTHLDSEHGARIGLQDACVRVVDGVRQWHLHHRGILRASMQRRDHTSGGWQPFKELGREFIRDISQRLIRTPELCQRTDASRRLAVGFQIVIGTMINASLNDPGPIRLEDTMMTDALAQTLALYAQAFALRPEPADSD</sequence>
<dbReference type="Proteomes" id="UP000270342">
    <property type="component" value="Unassembled WGS sequence"/>
</dbReference>